<evidence type="ECO:0000313" key="3">
    <source>
        <dbReference type="EMBL" id="WOK05575.1"/>
    </source>
</evidence>
<evidence type="ECO:0000259" key="2">
    <source>
        <dbReference type="Pfam" id="PF02719"/>
    </source>
</evidence>
<dbReference type="InterPro" id="IPR036291">
    <property type="entry name" value="NAD(P)-bd_dom_sf"/>
</dbReference>
<dbReference type="EMBL" id="CP136051">
    <property type="protein sequence ID" value="WOK05575.1"/>
    <property type="molecule type" value="Genomic_DNA"/>
</dbReference>
<dbReference type="RefSeq" id="WP_317488333.1">
    <property type="nucleotide sequence ID" value="NZ_CP136051.1"/>
</dbReference>
<gene>
    <name evidence="3" type="ORF">RT717_21090</name>
</gene>
<feature type="domain" description="Polysaccharide biosynthesis protein CapD-like" evidence="2">
    <location>
        <begin position="7"/>
        <end position="263"/>
    </location>
</feature>
<proteinExistence type="inferred from homology"/>
<dbReference type="InterPro" id="IPR003869">
    <property type="entry name" value="Polysac_CapD-like"/>
</dbReference>
<sequence>MSQKQTVLITGGTGFLGRELGQKLKDRYQVILGARNNKQNHLIKQLTGCEVTPLDITNIESVRDAVVAYQPEIIIHAAATKFVDLSEKFPMECIDVNVVGSQNIARVAMDKGVKTVIGISTDKASPPVRNTYGMSKAIMERMFCSSNDKSETKFTCVRYGNVAWSTGSVLPIWKKMHAETGVIGTTGPEMRRFFFTVDDAVALVIVAMNHIDEVAGMVLSREMKAAQIQDILTTWTKLYGGRFERIEGRPGERMDEFLIGELELPYTREIFYDKVRHFLISFNEKVETPVSVGLSSENASKLTEQEIAELISNRPSFE</sequence>
<dbReference type="Proteomes" id="UP001302349">
    <property type="component" value="Chromosome"/>
</dbReference>
<dbReference type="InterPro" id="IPR051203">
    <property type="entry name" value="Polysaccharide_Synthase-Rel"/>
</dbReference>
<dbReference type="PANTHER" id="PTHR43318:SF1">
    <property type="entry name" value="POLYSACCHARIDE BIOSYNTHESIS PROTEIN EPSC-RELATED"/>
    <property type="match status" value="1"/>
</dbReference>
<comment type="similarity">
    <text evidence="1">Belongs to the polysaccharide synthase family.</text>
</comment>
<dbReference type="PANTHER" id="PTHR43318">
    <property type="entry name" value="UDP-N-ACETYLGLUCOSAMINE 4,6-DEHYDRATASE"/>
    <property type="match status" value="1"/>
</dbReference>
<accession>A0ABZ0INM0</accession>
<evidence type="ECO:0000313" key="4">
    <source>
        <dbReference type="Proteomes" id="UP001302349"/>
    </source>
</evidence>
<protein>
    <submittedName>
        <fullName evidence="3">Polysaccharide biosynthesis protein</fullName>
    </submittedName>
</protein>
<dbReference type="Pfam" id="PF02719">
    <property type="entry name" value="Polysacc_synt_2"/>
    <property type="match status" value="1"/>
</dbReference>
<evidence type="ECO:0000256" key="1">
    <source>
        <dbReference type="ARBA" id="ARBA00007430"/>
    </source>
</evidence>
<dbReference type="Gene3D" id="3.40.50.720">
    <property type="entry name" value="NAD(P)-binding Rossmann-like Domain"/>
    <property type="match status" value="1"/>
</dbReference>
<dbReference type="SUPFAM" id="SSF51735">
    <property type="entry name" value="NAD(P)-binding Rossmann-fold domains"/>
    <property type="match status" value="1"/>
</dbReference>
<keyword evidence="4" id="KW-1185">Reference proteome</keyword>
<name>A0ABZ0INM0_9BACT</name>
<reference evidence="3 4" key="1">
    <citation type="journal article" date="2023" name="Microbiol. Resour. Announc.">
        <title>Complete Genome Sequence of Imperialibacter roseus strain P4T.</title>
        <authorList>
            <person name="Tizabi D.R."/>
            <person name="Bachvaroff T."/>
            <person name="Hill R.T."/>
        </authorList>
    </citation>
    <scope>NUCLEOTIDE SEQUENCE [LARGE SCALE GENOMIC DNA]</scope>
    <source>
        <strain evidence="3 4">P4T</strain>
    </source>
</reference>
<organism evidence="3 4">
    <name type="scientific">Imperialibacter roseus</name>
    <dbReference type="NCBI Taxonomy" id="1324217"/>
    <lineage>
        <taxon>Bacteria</taxon>
        <taxon>Pseudomonadati</taxon>
        <taxon>Bacteroidota</taxon>
        <taxon>Cytophagia</taxon>
        <taxon>Cytophagales</taxon>
        <taxon>Flammeovirgaceae</taxon>
        <taxon>Imperialibacter</taxon>
    </lineage>
</organism>